<evidence type="ECO:0000313" key="3">
    <source>
        <dbReference type="Proteomes" id="UP000092207"/>
    </source>
</evidence>
<reference evidence="2 3" key="1">
    <citation type="submission" date="2016-06" db="EMBL/GenBank/DDBJ databases">
        <authorList>
            <person name="Kjaerup R.B."/>
            <person name="Dalgaard T.S."/>
            <person name="Juul-Madsen H.R."/>
        </authorList>
    </citation>
    <scope>NUCLEOTIDE SEQUENCE [LARGE SCALE GENOMIC DNA]</scope>
    <source>
        <strain evidence="2 3">E2838</strain>
    </source>
</reference>
<keyword evidence="1" id="KW-1133">Transmembrane helix</keyword>
<dbReference type="EMBL" id="LZJY01000327">
    <property type="protein sequence ID" value="OBH92899.1"/>
    <property type="molecule type" value="Genomic_DNA"/>
</dbReference>
<organism evidence="2 3">
    <name type="scientific">Mycobacterium scrofulaceum</name>
    <dbReference type="NCBI Taxonomy" id="1783"/>
    <lineage>
        <taxon>Bacteria</taxon>
        <taxon>Bacillati</taxon>
        <taxon>Actinomycetota</taxon>
        <taxon>Actinomycetes</taxon>
        <taxon>Mycobacteriales</taxon>
        <taxon>Mycobacteriaceae</taxon>
        <taxon>Mycobacterium</taxon>
    </lineage>
</organism>
<name>A0A1A2UW99_MYCSC</name>
<dbReference type="RefSeq" id="WP_067308769.1">
    <property type="nucleotide sequence ID" value="NZ_LZJY01000327.1"/>
</dbReference>
<sequence>MVAPVSLRAANYPVEYERDFPLLGLAAVAVWAVSLGIGLFELLVGHEGVAIVALIVSVVAPWLGLALAHYPAAVRRLRQLKVRRSNFFGTAGVTRA</sequence>
<accession>A0A1A2UW99</accession>
<protein>
    <submittedName>
        <fullName evidence="2">Uncharacterized protein</fullName>
    </submittedName>
</protein>
<proteinExistence type="predicted"/>
<comment type="caution">
    <text evidence="2">The sequence shown here is derived from an EMBL/GenBank/DDBJ whole genome shotgun (WGS) entry which is preliminary data.</text>
</comment>
<evidence type="ECO:0000256" key="1">
    <source>
        <dbReference type="SAM" id="Phobius"/>
    </source>
</evidence>
<gene>
    <name evidence="2" type="ORF">A5679_23195</name>
</gene>
<dbReference type="AlphaFoldDB" id="A0A1A2UW99"/>
<feature type="transmembrane region" description="Helical" evidence="1">
    <location>
        <begin position="20"/>
        <end position="43"/>
    </location>
</feature>
<dbReference type="Proteomes" id="UP000092207">
    <property type="component" value="Unassembled WGS sequence"/>
</dbReference>
<evidence type="ECO:0000313" key="2">
    <source>
        <dbReference type="EMBL" id="OBH92899.1"/>
    </source>
</evidence>
<feature type="transmembrane region" description="Helical" evidence="1">
    <location>
        <begin position="49"/>
        <end position="74"/>
    </location>
</feature>
<keyword evidence="1" id="KW-0812">Transmembrane</keyword>
<keyword evidence="1" id="KW-0472">Membrane</keyword>